<dbReference type="HOGENOM" id="CLU_036590_7_2_11"/>
<evidence type="ECO:0000256" key="1">
    <source>
        <dbReference type="ARBA" id="ARBA00005104"/>
    </source>
</evidence>
<comment type="caution">
    <text evidence="5">The sequence shown here is derived from an EMBL/GenBank/DDBJ whole genome shotgun (WGS) entry which is preliminary data.</text>
</comment>
<organism evidence="5 6">
    <name type="scientific">Brachybacterium muris UCD-AY4</name>
    <dbReference type="NCBI Taxonomy" id="1249481"/>
    <lineage>
        <taxon>Bacteria</taxon>
        <taxon>Bacillati</taxon>
        <taxon>Actinomycetota</taxon>
        <taxon>Actinomycetes</taxon>
        <taxon>Micrococcales</taxon>
        <taxon>Dermabacteraceae</taxon>
        <taxon>Brachybacterium</taxon>
    </lineage>
</organism>
<dbReference type="InterPro" id="IPR002734">
    <property type="entry name" value="RibDG_C"/>
</dbReference>
<feature type="domain" description="Bacterial bifunctional deaminase-reductase C-terminal" evidence="4">
    <location>
        <begin position="57"/>
        <end position="250"/>
    </location>
</feature>
<evidence type="ECO:0000256" key="3">
    <source>
        <dbReference type="ARBA" id="ARBA00023002"/>
    </source>
</evidence>
<protein>
    <submittedName>
        <fullName evidence="5">Deaminase</fullName>
    </submittedName>
</protein>
<keyword evidence="3" id="KW-0560">Oxidoreductase</keyword>
<sequence>MSPATDPTPVPAADDKAPLQLLWRDGVPLSAPLPVTHDQQGAALLAELYASAPDRVHVRAMMNTTVDGAVAGADGTSGSLRNPDDSFVFGVLRALTDVVVVGSQTVRAEDYRRPLGRRDLLDPSRRPAGGSRPALAIWTSTGELPSSIEAEWPTYLLSPAEHAARVQERSGMPAEHVIAAGSAREAVESLVARGYRGIQAEGGPSTLGRLAEEGLLDELCVSVSHRTVGGPSPRMIDGQAHDQRWELSSLLVGRHATITRYRRPL</sequence>
<evidence type="ECO:0000256" key="2">
    <source>
        <dbReference type="ARBA" id="ARBA00022857"/>
    </source>
</evidence>
<reference evidence="5 6" key="1">
    <citation type="journal article" date="2013" name="Genome Announc.">
        <title>Draft genome sequence of an Actinobacterium, Brachybacterium muris strain UCD-AY4.</title>
        <authorList>
            <person name="Lo J.R."/>
            <person name="Lang J.M."/>
            <person name="Darling A.E."/>
            <person name="Eisen J.A."/>
            <person name="Coil D.A."/>
        </authorList>
    </citation>
    <scope>NUCLEOTIDE SEQUENCE [LARGE SCALE GENOMIC DNA]</scope>
    <source>
        <strain evidence="5 6">UCD-AY4</strain>
    </source>
</reference>
<dbReference type="InterPro" id="IPR024072">
    <property type="entry name" value="DHFR-like_dom_sf"/>
</dbReference>
<dbReference type="AlphaFoldDB" id="A0A022KS65"/>
<dbReference type="SUPFAM" id="SSF53597">
    <property type="entry name" value="Dihydrofolate reductase-like"/>
    <property type="match status" value="1"/>
</dbReference>
<keyword evidence="2" id="KW-0521">NADP</keyword>
<name>A0A022KS65_9MICO</name>
<evidence type="ECO:0000313" key="6">
    <source>
        <dbReference type="Proteomes" id="UP000019754"/>
    </source>
</evidence>
<dbReference type="InterPro" id="IPR050765">
    <property type="entry name" value="Riboflavin_Biosynth_HTPR"/>
</dbReference>
<comment type="pathway">
    <text evidence="1">Cofactor biosynthesis; riboflavin biosynthesis.</text>
</comment>
<dbReference type="GO" id="GO:0008703">
    <property type="term" value="F:5-amino-6-(5-phosphoribosylamino)uracil reductase activity"/>
    <property type="evidence" value="ECO:0007669"/>
    <property type="project" value="InterPro"/>
</dbReference>
<dbReference type="PANTHER" id="PTHR38011">
    <property type="entry name" value="DIHYDROFOLATE REDUCTASE FAMILY PROTEIN (AFU_ORTHOLOGUE AFUA_8G06820)"/>
    <property type="match status" value="1"/>
</dbReference>
<dbReference type="STRING" id="1249481.D641_0111860"/>
<dbReference type="EMBL" id="AORC01000014">
    <property type="protein sequence ID" value="EYT48583.1"/>
    <property type="molecule type" value="Genomic_DNA"/>
</dbReference>
<evidence type="ECO:0000259" key="4">
    <source>
        <dbReference type="Pfam" id="PF01872"/>
    </source>
</evidence>
<dbReference type="OrthoDB" id="5243299at2"/>
<dbReference type="Proteomes" id="UP000019754">
    <property type="component" value="Unassembled WGS sequence"/>
</dbReference>
<evidence type="ECO:0000313" key="5">
    <source>
        <dbReference type="EMBL" id="EYT48583.1"/>
    </source>
</evidence>
<keyword evidence="6" id="KW-1185">Reference proteome</keyword>
<dbReference type="Pfam" id="PF01872">
    <property type="entry name" value="RibD_C"/>
    <property type="match status" value="1"/>
</dbReference>
<dbReference type="Gene3D" id="3.40.430.10">
    <property type="entry name" value="Dihydrofolate Reductase, subunit A"/>
    <property type="match status" value="1"/>
</dbReference>
<accession>A0A022KS65</accession>
<dbReference type="GO" id="GO:0009231">
    <property type="term" value="P:riboflavin biosynthetic process"/>
    <property type="evidence" value="ECO:0007669"/>
    <property type="project" value="InterPro"/>
</dbReference>
<proteinExistence type="predicted"/>
<dbReference type="PANTHER" id="PTHR38011:SF7">
    <property type="entry name" value="2,5-DIAMINO-6-RIBOSYLAMINO-4(3H)-PYRIMIDINONE 5'-PHOSPHATE REDUCTASE"/>
    <property type="match status" value="1"/>
</dbReference>
<gene>
    <name evidence="5" type="ORF">D641_0111860</name>
</gene>
<dbReference type="RefSeq" id="WP_150108408.1">
    <property type="nucleotide sequence ID" value="NZ_AORC01000014.1"/>
</dbReference>